<keyword evidence="1" id="KW-0812">Transmembrane</keyword>
<keyword evidence="1" id="KW-1133">Transmembrane helix</keyword>
<dbReference type="Pfam" id="PF00990">
    <property type="entry name" value="GGDEF"/>
    <property type="match status" value="1"/>
</dbReference>
<dbReference type="PROSITE" id="PS50887">
    <property type="entry name" value="GGDEF"/>
    <property type="match status" value="1"/>
</dbReference>
<dbReference type="AlphaFoldDB" id="A0AAW9Q8D6"/>
<evidence type="ECO:0000313" key="4">
    <source>
        <dbReference type="Proteomes" id="UP001336250"/>
    </source>
</evidence>
<reference evidence="3 4" key="1">
    <citation type="submission" date="2024-02" db="EMBL/GenBank/DDBJ databases">
        <title>Genome sequence of Aquincola sp. MAHUQ-54.</title>
        <authorList>
            <person name="Huq M.A."/>
        </authorList>
    </citation>
    <scope>NUCLEOTIDE SEQUENCE [LARGE SCALE GENOMIC DNA]</scope>
    <source>
        <strain evidence="3 4">MAHUQ-54</strain>
    </source>
</reference>
<dbReference type="InterPro" id="IPR052163">
    <property type="entry name" value="DGC-Regulatory_Protein"/>
</dbReference>
<dbReference type="SUPFAM" id="SSF55073">
    <property type="entry name" value="Nucleotide cyclase"/>
    <property type="match status" value="1"/>
</dbReference>
<sequence length="286" mass="29816">MQYVDPPQASGGRFGRFARGRQRFVCCAAAVLAVLAAAGAGLGGLMLAGGRHHAADLGLLAWAAVHVAATALALAWWTRQSRRWIEAGLAAEASAEALSLSDALTQVANPRGLELHLNRMLLTARRAGRPLALLALDIDGLAAVNEEHGHAAGDELLQLCARRLYAHVRDIDIVARVGGDEFVIVLEAPESLPAAVAVGQRMLATLAQPVRLLQAHQGGAPRVEVSASLGLAVYPEHAQAAEPLLAQAEQALRQAKRQGGNRLCVACVAPRPADSPLSAAATRATA</sequence>
<dbReference type="EC" id="2.7.7.65" evidence="3"/>
<comment type="caution">
    <text evidence="3">The sequence shown here is derived from an EMBL/GenBank/DDBJ whole genome shotgun (WGS) entry which is preliminary data.</text>
</comment>
<dbReference type="PANTHER" id="PTHR46663:SF2">
    <property type="entry name" value="GGDEF DOMAIN-CONTAINING PROTEIN"/>
    <property type="match status" value="1"/>
</dbReference>
<organism evidence="3 4">
    <name type="scientific">Aquincola agrisoli</name>
    <dbReference type="NCBI Taxonomy" id="3119538"/>
    <lineage>
        <taxon>Bacteria</taxon>
        <taxon>Pseudomonadati</taxon>
        <taxon>Pseudomonadota</taxon>
        <taxon>Betaproteobacteria</taxon>
        <taxon>Burkholderiales</taxon>
        <taxon>Sphaerotilaceae</taxon>
        <taxon>Aquincola</taxon>
    </lineage>
</organism>
<dbReference type="PANTHER" id="PTHR46663">
    <property type="entry name" value="DIGUANYLATE CYCLASE DGCT-RELATED"/>
    <property type="match status" value="1"/>
</dbReference>
<evidence type="ECO:0000313" key="3">
    <source>
        <dbReference type="EMBL" id="MEF7613485.1"/>
    </source>
</evidence>
<gene>
    <name evidence="3" type="ORF">V4F39_06135</name>
</gene>
<proteinExistence type="predicted"/>
<feature type="domain" description="GGDEF" evidence="2">
    <location>
        <begin position="129"/>
        <end position="268"/>
    </location>
</feature>
<dbReference type="GO" id="GO:0052621">
    <property type="term" value="F:diguanylate cyclase activity"/>
    <property type="evidence" value="ECO:0007669"/>
    <property type="project" value="UniProtKB-EC"/>
</dbReference>
<dbReference type="RefSeq" id="WP_332288424.1">
    <property type="nucleotide sequence ID" value="NZ_JAZIBG010000017.1"/>
</dbReference>
<dbReference type="NCBIfam" id="TIGR00254">
    <property type="entry name" value="GGDEF"/>
    <property type="match status" value="1"/>
</dbReference>
<keyword evidence="4" id="KW-1185">Reference proteome</keyword>
<feature type="transmembrane region" description="Helical" evidence="1">
    <location>
        <begin position="59"/>
        <end position="77"/>
    </location>
</feature>
<evidence type="ECO:0000256" key="1">
    <source>
        <dbReference type="SAM" id="Phobius"/>
    </source>
</evidence>
<dbReference type="CDD" id="cd01949">
    <property type="entry name" value="GGDEF"/>
    <property type="match status" value="1"/>
</dbReference>
<dbReference type="SMART" id="SM00267">
    <property type="entry name" value="GGDEF"/>
    <property type="match status" value="1"/>
</dbReference>
<name>A0AAW9Q8D6_9BURK</name>
<evidence type="ECO:0000259" key="2">
    <source>
        <dbReference type="PROSITE" id="PS50887"/>
    </source>
</evidence>
<dbReference type="Proteomes" id="UP001336250">
    <property type="component" value="Unassembled WGS sequence"/>
</dbReference>
<dbReference type="EMBL" id="JAZIBG010000017">
    <property type="protein sequence ID" value="MEF7613485.1"/>
    <property type="molecule type" value="Genomic_DNA"/>
</dbReference>
<keyword evidence="1" id="KW-0472">Membrane</keyword>
<protein>
    <submittedName>
        <fullName evidence="3">GGDEF domain-containing protein</fullName>
        <ecNumber evidence="3">2.7.7.65</ecNumber>
    </submittedName>
</protein>
<accession>A0AAW9Q8D6</accession>
<keyword evidence="3" id="KW-0548">Nucleotidyltransferase</keyword>
<dbReference type="InterPro" id="IPR043128">
    <property type="entry name" value="Rev_trsase/Diguanyl_cyclase"/>
</dbReference>
<dbReference type="InterPro" id="IPR029787">
    <property type="entry name" value="Nucleotide_cyclase"/>
</dbReference>
<keyword evidence="3" id="KW-0808">Transferase</keyword>
<dbReference type="InterPro" id="IPR000160">
    <property type="entry name" value="GGDEF_dom"/>
</dbReference>
<feature type="transmembrane region" description="Helical" evidence="1">
    <location>
        <begin position="24"/>
        <end position="47"/>
    </location>
</feature>
<dbReference type="Gene3D" id="3.30.70.270">
    <property type="match status" value="1"/>
</dbReference>